<reference evidence="2" key="2">
    <citation type="submission" date="2016-02" db="EMBL/GenBank/DDBJ databases">
        <title>Draft genome sequence of five rapidly growing Mycobacterium species.</title>
        <authorList>
            <person name="Katahira K."/>
            <person name="Gotou Y."/>
            <person name="Iida K."/>
            <person name="Ogura Y."/>
            <person name="Hayashi T."/>
        </authorList>
    </citation>
    <scope>NUCLEOTIDE SEQUENCE [LARGE SCALE GENOMIC DNA]</scope>
    <source>
        <strain evidence="2">JCM15298</strain>
    </source>
</reference>
<protein>
    <submittedName>
        <fullName evidence="1">Uncharacterized protein</fullName>
    </submittedName>
</protein>
<sequence length="234" mass="23050">MRAALAARLGASVKSTGSPVVFENSFAAISATNSFSTSANPSGSVDLSPYAAKSHLALVVTIGFFSNGGGALTTTCKYNSVDLTPIPGAVQDRSAGNNAGVQLFYMLNPPTTGALTLAVTATGTSNTGRATWVVADVYSNVGSVDSGINSLGLASGASLSVPAGTNQYAVNGMSVASTTGLASYSQTVRQGPSNVGGIARFLCGDAAGDASGTKAFSSTGASYNSAAARLLPAA</sequence>
<comment type="caution">
    <text evidence="1">The sequence shown here is derived from an EMBL/GenBank/DDBJ whole genome shotgun (WGS) entry which is preliminary data.</text>
</comment>
<dbReference type="EMBL" id="BCSY01000113">
    <property type="protein sequence ID" value="GAS98924.1"/>
    <property type="molecule type" value="Genomic_DNA"/>
</dbReference>
<dbReference type="STRING" id="228230.RMCC_5889"/>
<reference evidence="2" key="1">
    <citation type="journal article" date="2016" name="Genome Announc.">
        <title>Draft Genome Sequences of Five Rapidly Growing Mycobacterium Species, M. thermoresistibile, M. fortuitum subsp. acetamidolyticum, M. canariasense, M. brisbanense, and M. novocastrense.</title>
        <authorList>
            <person name="Katahira K."/>
            <person name="Ogura Y."/>
            <person name="Gotoh Y."/>
            <person name="Hayashi T."/>
        </authorList>
    </citation>
    <scope>NUCLEOTIDE SEQUENCE [LARGE SCALE GENOMIC DNA]</scope>
    <source>
        <strain evidence="2">JCM15298</strain>
    </source>
</reference>
<accession>A0A100WI28</accession>
<evidence type="ECO:0000313" key="2">
    <source>
        <dbReference type="Proteomes" id="UP000069443"/>
    </source>
</evidence>
<evidence type="ECO:0000313" key="1">
    <source>
        <dbReference type="EMBL" id="GAS98924.1"/>
    </source>
</evidence>
<dbReference type="Proteomes" id="UP000069443">
    <property type="component" value="Unassembled WGS sequence"/>
</dbReference>
<dbReference type="AlphaFoldDB" id="A0A100WI28"/>
<organism evidence="1 2">
    <name type="scientific">Mycolicibacterium canariasense</name>
    <name type="common">Mycobacterium canariasense</name>
    <dbReference type="NCBI Taxonomy" id="228230"/>
    <lineage>
        <taxon>Bacteria</taxon>
        <taxon>Bacillati</taxon>
        <taxon>Actinomycetota</taxon>
        <taxon>Actinomycetes</taxon>
        <taxon>Mycobacteriales</taxon>
        <taxon>Mycobacteriaceae</taxon>
        <taxon>Mycolicibacterium</taxon>
    </lineage>
</organism>
<dbReference type="RefSeq" id="WP_131805436.1">
    <property type="nucleotide sequence ID" value="NZ_BCSY01000113.1"/>
</dbReference>
<proteinExistence type="predicted"/>
<keyword evidence="2" id="KW-1185">Reference proteome</keyword>
<gene>
    <name evidence="1" type="ORF">RMCC_5889</name>
</gene>
<name>A0A100WI28_MYCCR</name>